<dbReference type="EnsemblProtists" id="PYU1_T000967">
    <property type="protein sequence ID" value="PYU1_T000967"/>
    <property type="gene ID" value="PYU1_G000967"/>
</dbReference>
<dbReference type="HOGENOM" id="CLU_100038_2_0_1"/>
<evidence type="ECO:0000256" key="1">
    <source>
        <dbReference type="SAM" id="MobiDB-lite"/>
    </source>
</evidence>
<dbReference type="AlphaFoldDB" id="K3W7M6"/>
<accession>K3W7M6</accession>
<evidence type="ECO:0000313" key="3">
    <source>
        <dbReference type="Proteomes" id="UP000019132"/>
    </source>
</evidence>
<feature type="region of interest" description="Disordered" evidence="1">
    <location>
        <begin position="59"/>
        <end position="81"/>
    </location>
</feature>
<proteinExistence type="predicted"/>
<sequence length="134" mass="15901">MNSLYINQTPSTQAAREYFAIIDKLEARNKNPRCGYPSKRCENPRVVKRTGDLHRFCEYHRHQANQNQRKRERRRQEQQMREQLTMEAYLQQLDEQCDIPAHEPSTEHLSQLNLDDEDLRVLASILSIDSDDES</sequence>
<reference evidence="2" key="3">
    <citation type="submission" date="2015-02" db="UniProtKB">
        <authorList>
            <consortium name="EnsemblProtists"/>
        </authorList>
    </citation>
    <scope>IDENTIFICATION</scope>
    <source>
        <strain evidence="2">DAOM BR144</strain>
    </source>
</reference>
<reference evidence="3" key="1">
    <citation type="journal article" date="2010" name="Genome Biol.">
        <title>Genome sequence of the necrotrophic plant pathogen Pythium ultimum reveals original pathogenicity mechanisms and effector repertoire.</title>
        <authorList>
            <person name="Levesque C.A."/>
            <person name="Brouwer H."/>
            <person name="Cano L."/>
            <person name="Hamilton J.P."/>
            <person name="Holt C."/>
            <person name="Huitema E."/>
            <person name="Raffaele S."/>
            <person name="Robideau G.P."/>
            <person name="Thines M."/>
            <person name="Win J."/>
            <person name="Zerillo M.M."/>
            <person name="Beakes G.W."/>
            <person name="Boore J.L."/>
            <person name="Busam D."/>
            <person name="Dumas B."/>
            <person name="Ferriera S."/>
            <person name="Fuerstenberg S.I."/>
            <person name="Gachon C.M."/>
            <person name="Gaulin E."/>
            <person name="Govers F."/>
            <person name="Grenville-Briggs L."/>
            <person name="Horner N."/>
            <person name="Hostetler J."/>
            <person name="Jiang R.H."/>
            <person name="Johnson J."/>
            <person name="Krajaejun T."/>
            <person name="Lin H."/>
            <person name="Meijer H.J."/>
            <person name="Moore B."/>
            <person name="Morris P."/>
            <person name="Phuntmart V."/>
            <person name="Puiu D."/>
            <person name="Shetty J."/>
            <person name="Stajich J.E."/>
            <person name="Tripathy S."/>
            <person name="Wawra S."/>
            <person name="van West P."/>
            <person name="Whitty B.R."/>
            <person name="Coutinho P.M."/>
            <person name="Henrissat B."/>
            <person name="Martin F."/>
            <person name="Thomas P.D."/>
            <person name="Tyler B.M."/>
            <person name="De Vries R.P."/>
            <person name="Kamoun S."/>
            <person name="Yandell M."/>
            <person name="Tisserat N."/>
            <person name="Buell C.R."/>
        </authorList>
    </citation>
    <scope>NUCLEOTIDE SEQUENCE</scope>
    <source>
        <strain evidence="3">DAOM:BR144</strain>
    </source>
</reference>
<dbReference type="Proteomes" id="UP000019132">
    <property type="component" value="Unassembled WGS sequence"/>
</dbReference>
<protein>
    <submittedName>
        <fullName evidence="2">Uncharacterized protein</fullName>
    </submittedName>
</protein>
<name>K3W7M6_GLOUD</name>
<dbReference type="eggNOG" id="ENOG502T2VW">
    <property type="taxonomic scope" value="Eukaryota"/>
</dbReference>
<organism evidence="2 3">
    <name type="scientific">Globisporangium ultimum (strain ATCC 200006 / CBS 805.95 / DAOM BR144)</name>
    <name type="common">Pythium ultimum</name>
    <dbReference type="NCBI Taxonomy" id="431595"/>
    <lineage>
        <taxon>Eukaryota</taxon>
        <taxon>Sar</taxon>
        <taxon>Stramenopiles</taxon>
        <taxon>Oomycota</taxon>
        <taxon>Peronosporomycetes</taxon>
        <taxon>Pythiales</taxon>
        <taxon>Pythiaceae</taxon>
        <taxon>Globisporangium</taxon>
    </lineage>
</organism>
<dbReference type="OMA" id="FLHEWLV"/>
<dbReference type="VEuPathDB" id="FungiDB:PYU1_G000967"/>
<evidence type="ECO:0000313" key="2">
    <source>
        <dbReference type="EnsemblProtists" id="PYU1_T000967"/>
    </source>
</evidence>
<keyword evidence="3" id="KW-1185">Reference proteome</keyword>
<reference evidence="3" key="2">
    <citation type="submission" date="2010-04" db="EMBL/GenBank/DDBJ databases">
        <authorList>
            <person name="Buell R."/>
            <person name="Hamilton J."/>
            <person name="Hostetler J."/>
        </authorList>
    </citation>
    <scope>NUCLEOTIDE SEQUENCE [LARGE SCALE GENOMIC DNA]</scope>
    <source>
        <strain evidence="3">DAOM:BR144</strain>
    </source>
</reference>
<dbReference type="InParanoid" id="K3W7M6"/>
<dbReference type="EMBL" id="GL376620">
    <property type="status" value="NOT_ANNOTATED_CDS"/>
    <property type="molecule type" value="Genomic_DNA"/>
</dbReference>